<dbReference type="Gene3D" id="3.30.160.60">
    <property type="entry name" value="Classic Zinc Finger"/>
    <property type="match status" value="1"/>
</dbReference>
<keyword evidence="1" id="KW-0863">Zinc-finger</keyword>
<evidence type="ECO:0000256" key="1">
    <source>
        <dbReference type="PROSITE-ProRule" id="PRU00042"/>
    </source>
</evidence>
<accession>A0A1B6IFD7</accession>
<organism evidence="4">
    <name type="scientific">Homalodisca liturata</name>
    <dbReference type="NCBI Taxonomy" id="320908"/>
    <lineage>
        <taxon>Eukaryota</taxon>
        <taxon>Metazoa</taxon>
        <taxon>Ecdysozoa</taxon>
        <taxon>Arthropoda</taxon>
        <taxon>Hexapoda</taxon>
        <taxon>Insecta</taxon>
        <taxon>Pterygota</taxon>
        <taxon>Neoptera</taxon>
        <taxon>Paraneoptera</taxon>
        <taxon>Hemiptera</taxon>
        <taxon>Auchenorrhyncha</taxon>
        <taxon>Membracoidea</taxon>
        <taxon>Cicadellidae</taxon>
        <taxon>Cicadellinae</taxon>
        <taxon>Proconiini</taxon>
        <taxon>Homalodisca</taxon>
    </lineage>
</organism>
<feature type="non-terminal residue" evidence="4">
    <location>
        <position position="1"/>
    </location>
</feature>
<dbReference type="GO" id="GO:0008270">
    <property type="term" value="F:zinc ion binding"/>
    <property type="evidence" value="ECO:0007669"/>
    <property type="project" value="UniProtKB-KW"/>
</dbReference>
<proteinExistence type="predicted"/>
<dbReference type="InterPro" id="IPR036236">
    <property type="entry name" value="Znf_C2H2_sf"/>
</dbReference>
<sequence length="110" mass="12600">AVSAHRDSQDADAGTAKDSTAVRAKTSMPQVSTSEGFACDRCGRRYKWRQSLDRHLRHECGKSASYFCQLCSFTAKHKTSLQRHFMTLHMPKLREQQHRLLALQWTEPPP</sequence>
<protein>
    <recommendedName>
        <fullName evidence="3">C2H2-type domain-containing protein</fullName>
    </recommendedName>
</protein>
<reference evidence="4" key="1">
    <citation type="submission" date="2015-11" db="EMBL/GenBank/DDBJ databases">
        <title>De novo transcriptome assembly of four potential Pierce s Disease insect vectors from Arizona vineyards.</title>
        <authorList>
            <person name="Tassone E.E."/>
        </authorList>
    </citation>
    <scope>NUCLEOTIDE SEQUENCE</scope>
</reference>
<dbReference type="EMBL" id="GECU01022061">
    <property type="protein sequence ID" value="JAS85645.1"/>
    <property type="molecule type" value="Transcribed_RNA"/>
</dbReference>
<dbReference type="InterPro" id="IPR013087">
    <property type="entry name" value="Znf_C2H2_type"/>
</dbReference>
<feature type="domain" description="C2H2-type" evidence="3">
    <location>
        <begin position="37"/>
        <end position="64"/>
    </location>
</feature>
<dbReference type="SUPFAM" id="SSF57667">
    <property type="entry name" value="beta-beta-alpha zinc fingers"/>
    <property type="match status" value="1"/>
</dbReference>
<dbReference type="AlphaFoldDB" id="A0A1B6IFD7"/>
<keyword evidence="1" id="KW-0479">Metal-binding</keyword>
<name>A0A1B6IFD7_9HEMI</name>
<evidence type="ECO:0000256" key="2">
    <source>
        <dbReference type="SAM" id="MobiDB-lite"/>
    </source>
</evidence>
<evidence type="ECO:0000313" key="4">
    <source>
        <dbReference type="EMBL" id="JAS85645.1"/>
    </source>
</evidence>
<keyword evidence="1" id="KW-0862">Zinc</keyword>
<feature type="region of interest" description="Disordered" evidence="2">
    <location>
        <begin position="1"/>
        <end position="29"/>
    </location>
</feature>
<dbReference type="SMART" id="SM00355">
    <property type="entry name" value="ZnF_C2H2"/>
    <property type="match status" value="2"/>
</dbReference>
<dbReference type="PROSITE" id="PS50157">
    <property type="entry name" value="ZINC_FINGER_C2H2_2"/>
    <property type="match status" value="1"/>
</dbReference>
<gene>
    <name evidence="4" type="ORF">g.4128</name>
</gene>
<evidence type="ECO:0000259" key="3">
    <source>
        <dbReference type="PROSITE" id="PS50157"/>
    </source>
</evidence>